<dbReference type="GO" id="GO:0071111">
    <property type="term" value="F:cyclic-guanylate-specific phosphodiesterase activity"/>
    <property type="evidence" value="ECO:0007669"/>
    <property type="project" value="UniProtKB-EC"/>
</dbReference>
<dbReference type="Pfam" id="PF00990">
    <property type="entry name" value="GGDEF"/>
    <property type="match status" value="1"/>
</dbReference>
<dbReference type="Proteomes" id="UP000280507">
    <property type="component" value="Unassembled WGS sequence"/>
</dbReference>
<evidence type="ECO:0000256" key="6">
    <source>
        <dbReference type="ARBA" id="ARBA00023136"/>
    </source>
</evidence>
<dbReference type="InterPro" id="IPR042240">
    <property type="entry name" value="CHASE_sf"/>
</dbReference>
<evidence type="ECO:0000256" key="5">
    <source>
        <dbReference type="ARBA" id="ARBA00022989"/>
    </source>
</evidence>
<dbReference type="GO" id="GO:0016020">
    <property type="term" value="C:membrane"/>
    <property type="evidence" value="ECO:0007669"/>
    <property type="project" value="UniProtKB-SubCell"/>
</dbReference>
<dbReference type="InterPro" id="IPR043128">
    <property type="entry name" value="Rev_trsase/Diguanyl_cyclase"/>
</dbReference>
<dbReference type="SUPFAM" id="SSF141868">
    <property type="entry name" value="EAL domain-like"/>
    <property type="match status" value="1"/>
</dbReference>
<evidence type="ECO:0000313" key="11">
    <source>
        <dbReference type="EMBL" id="RNF49241.1"/>
    </source>
</evidence>
<dbReference type="EMBL" id="RIZG01000008">
    <property type="protein sequence ID" value="RNF49241.1"/>
    <property type="molecule type" value="Genomic_DNA"/>
</dbReference>
<dbReference type="InterPro" id="IPR001633">
    <property type="entry name" value="EAL_dom"/>
</dbReference>
<organism evidence="11 12">
    <name type="scientific">Marinomonas hwangdonensis</name>
    <dbReference type="NCBI Taxonomy" id="1053647"/>
    <lineage>
        <taxon>Bacteria</taxon>
        <taxon>Pseudomonadati</taxon>
        <taxon>Pseudomonadota</taxon>
        <taxon>Gammaproteobacteria</taxon>
        <taxon>Oceanospirillales</taxon>
        <taxon>Oceanospirillaceae</taxon>
        <taxon>Marinomonas</taxon>
    </lineage>
</organism>
<dbReference type="SMART" id="SM00267">
    <property type="entry name" value="GGDEF"/>
    <property type="match status" value="1"/>
</dbReference>
<dbReference type="PROSITE" id="PS50839">
    <property type="entry name" value="CHASE"/>
    <property type="match status" value="1"/>
</dbReference>
<evidence type="ECO:0000259" key="10">
    <source>
        <dbReference type="PROSITE" id="PS50887"/>
    </source>
</evidence>
<dbReference type="InterPro" id="IPR029787">
    <property type="entry name" value="Nucleotide_cyclase"/>
</dbReference>
<evidence type="ECO:0000256" key="1">
    <source>
        <dbReference type="ARBA" id="ARBA00004370"/>
    </source>
</evidence>
<dbReference type="CDD" id="cd01948">
    <property type="entry name" value="EAL"/>
    <property type="match status" value="1"/>
</dbReference>
<dbReference type="InterPro" id="IPR050706">
    <property type="entry name" value="Cyclic-di-GMP_PDE-like"/>
</dbReference>
<dbReference type="PANTHER" id="PTHR33121">
    <property type="entry name" value="CYCLIC DI-GMP PHOSPHODIESTERASE PDEF"/>
    <property type="match status" value="1"/>
</dbReference>
<dbReference type="Gene3D" id="3.30.70.270">
    <property type="match status" value="1"/>
</dbReference>
<feature type="transmembrane region" description="Helical" evidence="7">
    <location>
        <begin position="36"/>
        <end position="55"/>
    </location>
</feature>
<evidence type="ECO:0000259" key="8">
    <source>
        <dbReference type="PROSITE" id="PS50839"/>
    </source>
</evidence>
<evidence type="ECO:0000256" key="3">
    <source>
        <dbReference type="ARBA" id="ARBA00022636"/>
    </source>
</evidence>
<dbReference type="PROSITE" id="PS50887">
    <property type="entry name" value="GGDEF"/>
    <property type="match status" value="1"/>
</dbReference>
<dbReference type="Gene3D" id="3.30.450.350">
    <property type="entry name" value="CHASE domain"/>
    <property type="match status" value="1"/>
</dbReference>
<comment type="caution">
    <text evidence="11">The sequence shown here is derived from an EMBL/GenBank/DDBJ whole genome shotgun (WGS) entry which is preliminary data.</text>
</comment>
<dbReference type="PROSITE" id="PS50883">
    <property type="entry name" value="EAL"/>
    <property type="match status" value="1"/>
</dbReference>
<keyword evidence="6 7" id="KW-0472">Membrane</keyword>
<evidence type="ECO:0000259" key="9">
    <source>
        <dbReference type="PROSITE" id="PS50883"/>
    </source>
</evidence>
<dbReference type="Pfam" id="PF03924">
    <property type="entry name" value="CHASE"/>
    <property type="match status" value="1"/>
</dbReference>
<dbReference type="SMART" id="SM00052">
    <property type="entry name" value="EAL"/>
    <property type="match status" value="1"/>
</dbReference>
<evidence type="ECO:0000313" key="12">
    <source>
        <dbReference type="Proteomes" id="UP000280507"/>
    </source>
</evidence>
<comment type="subcellular location">
    <subcellularLocation>
        <location evidence="1">Membrane</location>
    </subcellularLocation>
</comment>
<dbReference type="NCBIfam" id="TIGR00254">
    <property type="entry name" value="GGDEF"/>
    <property type="match status" value="1"/>
</dbReference>
<sequence length="757" mass="84928">MTNTGGFLSHLCDILYSLILPKRDNRLNKTVLKQPIALFIALFSFFIAGLFGAYWTQSNTQSLIDNQQSILSDLSRTQASELERRLSTAFTSAQILAYEVEFNDGTTEWFDDFADKLIQSIGGIENLQLAPEGIISQIYPLEGNEAAIGLDVVSTPRFATEAMAAIKSRSMFMIGPVPLVQGGVAVISRSPVFLNRGTQRELFWGLTSAVVFLDDLLKTTQLIELEKQGYQYQLTRMKAGSNLPIELFASEAPLTEIKASTDLVLPVGNWTLSISLNLTEQLEDRTYSGYVLTLIVASLLSSALYFLLMQPIKLAALVKEKTKELQKMAYNDPLTGLANRRFLQDNLPAILIENKDQQRLSAFIYFDLDNFKRINDTIGHDVGDQILTIVADRLNKLRGPSDLVMRLGGDEFGIFLNHVRDKAQVCEQASAILSSIRHPVKIESWEYSLSTSLGIAMIPENGFDLVTVMQNADMALYQAKSQGKNQYAFYTEFMKTHNDNLIKAEEELSKALENGEFEVYFQPQFDLSSNQVFGAEALVRWNHPERGLVFPNDFIPLAENTGKIVDLGYWVLENSIAYLAQRKRENRPAIQLHINLASEQLSDPHFVTLVQALLEQYQVPAYQLGFEVTETSILKDINLARGLLQAFKDMGICIAIDDFGTGYSSLAQLKNLPVSLLKIDRSFIMDLEHDQDDRKIVEAIIAMAHKLNIQVLAEGIETREQWKMLQAFQCDSGQGYYVSKAITAEEFNQGKPIVHLS</sequence>
<dbReference type="InterPro" id="IPR035919">
    <property type="entry name" value="EAL_sf"/>
</dbReference>
<dbReference type="Gene3D" id="3.20.20.450">
    <property type="entry name" value="EAL domain"/>
    <property type="match status" value="1"/>
</dbReference>
<evidence type="ECO:0000256" key="2">
    <source>
        <dbReference type="ARBA" id="ARBA00012282"/>
    </source>
</evidence>
<dbReference type="CDD" id="cd01949">
    <property type="entry name" value="GGDEF"/>
    <property type="match status" value="1"/>
</dbReference>
<keyword evidence="5 7" id="KW-1133">Transmembrane helix</keyword>
<evidence type="ECO:0000256" key="7">
    <source>
        <dbReference type="SAM" id="Phobius"/>
    </source>
</evidence>
<dbReference type="SMART" id="SM01079">
    <property type="entry name" value="CHASE"/>
    <property type="match status" value="1"/>
</dbReference>
<dbReference type="AlphaFoldDB" id="A0A3M8Q0X9"/>
<feature type="domain" description="GGDEF" evidence="10">
    <location>
        <begin position="359"/>
        <end position="492"/>
    </location>
</feature>
<dbReference type="InterPro" id="IPR006189">
    <property type="entry name" value="CHASE_dom"/>
</dbReference>
<dbReference type="FunFam" id="3.20.20.450:FF:000001">
    <property type="entry name" value="Cyclic di-GMP phosphodiesterase yahA"/>
    <property type="match status" value="1"/>
</dbReference>
<gene>
    <name evidence="11" type="ORF">EBI00_12810</name>
</gene>
<dbReference type="Pfam" id="PF00563">
    <property type="entry name" value="EAL"/>
    <property type="match status" value="1"/>
</dbReference>
<feature type="domain" description="EAL" evidence="9">
    <location>
        <begin position="501"/>
        <end position="755"/>
    </location>
</feature>
<proteinExistence type="predicted"/>
<name>A0A3M8Q0X9_9GAMM</name>
<feature type="transmembrane region" description="Helical" evidence="7">
    <location>
        <begin position="287"/>
        <end position="308"/>
    </location>
</feature>
<dbReference type="InterPro" id="IPR000160">
    <property type="entry name" value="GGDEF_dom"/>
</dbReference>
<dbReference type="GO" id="GO:0007165">
    <property type="term" value="P:signal transduction"/>
    <property type="evidence" value="ECO:0007669"/>
    <property type="project" value="UniProtKB-ARBA"/>
</dbReference>
<keyword evidence="3" id="KW-0973">c-di-GMP</keyword>
<evidence type="ECO:0000256" key="4">
    <source>
        <dbReference type="ARBA" id="ARBA00022692"/>
    </source>
</evidence>
<accession>A0A3M8Q0X9</accession>
<dbReference type="SUPFAM" id="SSF55073">
    <property type="entry name" value="Nucleotide cyclase"/>
    <property type="match status" value="1"/>
</dbReference>
<dbReference type="EC" id="3.1.4.52" evidence="2"/>
<reference evidence="11 12" key="1">
    <citation type="journal article" date="2012" name="Int. J. Syst. Evol. Microbiol.">
        <title>Marinomonas hwangdonensis sp. nov., isolated from seawater.</title>
        <authorList>
            <person name="Jung Y.T."/>
            <person name="Oh T.K."/>
            <person name="Yoon J.H."/>
        </authorList>
    </citation>
    <scope>NUCLEOTIDE SEQUENCE [LARGE SCALE GENOMIC DNA]</scope>
    <source>
        <strain evidence="11 12">HDW-15</strain>
    </source>
</reference>
<dbReference type="PANTHER" id="PTHR33121:SF70">
    <property type="entry name" value="SIGNALING PROTEIN YKOW"/>
    <property type="match status" value="1"/>
</dbReference>
<dbReference type="OrthoDB" id="1316910at2"/>
<keyword evidence="4 7" id="KW-0812">Transmembrane</keyword>
<feature type="domain" description="CHASE" evidence="8">
    <location>
        <begin position="131"/>
        <end position="273"/>
    </location>
</feature>
<keyword evidence="12" id="KW-1185">Reference proteome</keyword>
<protein>
    <recommendedName>
        <fullName evidence="2">cyclic-guanylate-specific phosphodiesterase</fullName>
        <ecNumber evidence="2">3.1.4.52</ecNumber>
    </recommendedName>
</protein>